<gene>
    <name evidence="1" type="ORF">FNH09_33440</name>
</gene>
<protein>
    <submittedName>
        <fullName evidence="1">Uncharacterized protein</fullName>
    </submittedName>
</protein>
<keyword evidence="2" id="KW-1185">Reference proteome</keyword>
<proteinExistence type="predicted"/>
<name>A0A5N8VL37_9ACTN</name>
<accession>A0A5N8VL37</accession>
<evidence type="ECO:0000313" key="2">
    <source>
        <dbReference type="Proteomes" id="UP000325849"/>
    </source>
</evidence>
<dbReference type="EMBL" id="VJZD01000188">
    <property type="protein sequence ID" value="MPY35961.1"/>
    <property type="molecule type" value="Genomic_DNA"/>
</dbReference>
<dbReference type="OrthoDB" id="4763325at2"/>
<sequence length="75" mass="8010">MGTLYLTRGKPVTWQGRGQEALTLLPPLTLTASAAKAGHWKLMALDLAGPSGSFNVRIPKLDVPLVRHAFDAQAS</sequence>
<comment type="caution">
    <text evidence="1">The sequence shown here is derived from an EMBL/GenBank/DDBJ whole genome shotgun (WGS) entry which is preliminary data.</text>
</comment>
<dbReference type="Proteomes" id="UP000325849">
    <property type="component" value="Unassembled WGS sequence"/>
</dbReference>
<evidence type="ECO:0000313" key="1">
    <source>
        <dbReference type="EMBL" id="MPY35961.1"/>
    </source>
</evidence>
<dbReference type="RefSeq" id="WP_152893652.1">
    <property type="nucleotide sequence ID" value="NZ_VJZD01000188.1"/>
</dbReference>
<dbReference type="AlphaFoldDB" id="A0A5N8VL37"/>
<reference evidence="1 2" key="1">
    <citation type="submission" date="2019-07" db="EMBL/GenBank/DDBJ databases">
        <title>New species of Amycolatopsis and Streptomyces.</title>
        <authorList>
            <person name="Duangmal K."/>
            <person name="Teo W.F.A."/>
            <person name="Lipun K."/>
        </authorList>
    </citation>
    <scope>NUCLEOTIDE SEQUENCE [LARGE SCALE GENOMIC DNA]</scope>
    <source>
        <strain evidence="1 2">NBRC 109810</strain>
    </source>
</reference>
<organism evidence="1 2">
    <name type="scientific">Streptomyces adustus</name>
    <dbReference type="NCBI Taxonomy" id="1609272"/>
    <lineage>
        <taxon>Bacteria</taxon>
        <taxon>Bacillati</taxon>
        <taxon>Actinomycetota</taxon>
        <taxon>Actinomycetes</taxon>
        <taxon>Kitasatosporales</taxon>
        <taxon>Streptomycetaceae</taxon>
        <taxon>Streptomyces</taxon>
    </lineage>
</organism>